<accession>A0ABX1SFF4</accession>
<feature type="domain" description="Cytidyltransferase-like" evidence="3">
    <location>
        <begin position="8"/>
        <end position="147"/>
    </location>
</feature>
<evidence type="ECO:0000259" key="3">
    <source>
        <dbReference type="Pfam" id="PF01467"/>
    </source>
</evidence>
<evidence type="ECO:0000256" key="1">
    <source>
        <dbReference type="ARBA" id="ARBA00022679"/>
    </source>
</evidence>
<sequence>MTALGCVTGRFQPVHDQHLQLFEIALGRCDRLIVAITNPDTGARHPEPTSAHRHTAAANPFTYYERALLLGAAVTAAGWAPRVTVVPFDLTRPQLWPQYVPLHARHFVRAYSAWERRKAGWFADAGYPVTVLDGDPGTKVSATDIRRLLATGGDWRDAVPAATVPVLAELLAETPMEQRT</sequence>
<gene>
    <name evidence="4" type="ORF">HF526_23665</name>
</gene>
<protein>
    <submittedName>
        <fullName evidence="4">Cytidyltransferase</fullName>
    </submittedName>
</protein>
<dbReference type="RefSeq" id="WP_169383764.1">
    <property type="nucleotide sequence ID" value="NZ_JAAXLA010000053.1"/>
</dbReference>
<dbReference type="EMBL" id="JAAXLA010000053">
    <property type="protein sequence ID" value="NMI00285.1"/>
    <property type="molecule type" value="Genomic_DNA"/>
</dbReference>
<proteinExistence type="predicted"/>
<dbReference type="SUPFAM" id="SSF52374">
    <property type="entry name" value="Nucleotidylyl transferase"/>
    <property type="match status" value="1"/>
</dbReference>
<evidence type="ECO:0000256" key="2">
    <source>
        <dbReference type="ARBA" id="ARBA00022695"/>
    </source>
</evidence>
<comment type="caution">
    <text evidence="4">The sequence shown here is derived from an EMBL/GenBank/DDBJ whole genome shotgun (WGS) entry which is preliminary data.</text>
</comment>
<keyword evidence="5" id="KW-1185">Reference proteome</keyword>
<dbReference type="InterPro" id="IPR004821">
    <property type="entry name" value="Cyt_trans-like"/>
</dbReference>
<evidence type="ECO:0000313" key="5">
    <source>
        <dbReference type="Proteomes" id="UP000820669"/>
    </source>
</evidence>
<dbReference type="Proteomes" id="UP000820669">
    <property type="component" value="Unassembled WGS sequence"/>
</dbReference>
<evidence type="ECO:0000313" key="4">
    <source>
        <dbReference type="EMBL" id="NMI00285.1"/>
    </source>
</evidence>
<dbReference type="PANTHER" id="PTHR21342:SF0">
    <property type="entry name" value="BIFUNCTIONAL NMN ADENYLYLTRANSFERASE_NUDIX HYDROLASE"/>
    <property type="match status" value="1"/>
</dbReference>
<dbReference type="PANTHER" id="PTHR21342">
    <property type="entry name" value="PHOSPHOPANTETHEINE ADENYLYLTRANSFERASE"/>
    <property type="match status" value="1"/>
</dbReference>
<organism evidence="4 5">
    <name type="scientific">Pseudonocardia acidicola</name>
    <dbReference type="NCBI Taxonomy" id="2724939"/>
    <lineage>
        <taxon>Bacteria</taxon>
        <taxon>Bacillati</taxon>
        <taxon>Actinomycetota</taxon>
        <taxon>Actinomycetes</taxon>
        <taxon>Pseudonocardiales</taxon>
        <taxon>Pseudonocardiaceae</taxon>
        <taxon>Pseudonocardia</taxon>
    </lineage>
</organism>
<dbReference type="Gene3D" id="3.40.50.620">
    <property type="entry name" value="HUPs"/>
    <property type="match status" value="1"/>
</dbReference>
<keyword evidence="2" id="KW-0548">Nucleotidyltransferase</keyword>
<keyword evidence="1" id="KW-0808">Transferase</keyword>
<dbReference type="InterPro" id="IPR014729">
    <property type="entry name" value="Rossmann-like_a/b/a_fold"/>
</dbReference>
<reference evidence="4 5" key="1">
    <citation type="submission" date="2020-04" db="EMBL/GenBank/DDBJ databases">
        <authorList>
            <person name="Klaysubun C."/>
            <person name="Duangmal K."/>
            <person name="Lipun K."/>
        </authorList>
    </citation>
    <scope>NUCLEOTIDE SEQUENCE [LARGE SCALE GENOMIC DNA]</scope>
    <source>
        <strain evidence="4 5">K10HN5</strain>
    </source>
</reference>
<dbReference type="Pfam" id="PF01467">
    <property type="entry name" value="CTP_transf_like"/>
    <property type="match status" value="1"/>
</dbReference>
<name>A0ABX1SFF4_9PSEU</name>